<dbReference type="Pfam" id="PF08240">
    <property type="entry name" value="ADH_N"/>
    <property type="match status" value="1"/>
</dbReference>
<comment type="caution">
    <text evidence="1">The sequence shown here is derived from an EMBL/GenBank/DDBJ whole genome shotgun (WGS) entry which is preliminary data.</text>
</comment>
<dbReference type="Gene3D" id="3.90.180.10">
    <property type="entry name" value="Medium-chain alcohol dehydrogenases, catalytic domain"/>
    <property type="match status" value="1"/>
</dbReference>
<dbReference type="CDD" id="cd05195">
    <property type="entry name" value="enoyl_red"/>
    <property type="match status" value="1"/>
</dbReference>
<organism evidence="1 2">
    <name type="scientific">Paramuricea clavata</name>
    <name type="common">Red gorgonian</name>
    <name type="synonym">Violescent sea-whip</name>
    <dbReference type="NCBI Taxonomy" id="317549"/>
    <lineage>
        <taxon>Eukaryota</taxon>
        <taxon>Metazoa</taxon>
        <taxon>Cnidaria</taxon>
        <taxon>Anthozoa</taxon>
        <taxon>Octocorallia</taxon>
        <taxon>Malacalcyonacea</taxon>
        <taxon>Plexauridae</taxon>
        <taxon>Paramuricea</taxon>
    </lineage>
</organism>
<evidence type="ECO:0000313" key="1">
    <source>
        <dbReference type="EMBL" id="CAB3983937.1"/>
    </source>
</evidence>
<reference evidence="1" key="1">
    <citation type="submission" date="2020-04" db="EMBL/GenBank/DDBJ databases">
        <authorList>
            <person name="Alioto T."/>
            <person name="Alioto T."/>
            <person name="Gomez Garrido J."/>
        </authorList>
    </citation>
    <scope>NUCLEOTIDE SEQUENCE</scope>
    <source>
        <strain evidence="1">A484AB</strain>
    </source>
</reference>
<gene>
    <name evidence="1" type="ORF">PACLA_8A056569</name>
</gene>
<proteinExistence type="predicted"/>
<dbReference type="InterPro" id="IPR020843">
    <property type="entry name" value="ER"/>
</dbReference>
<dbReference type="SUPFAM" id="SSF50129">
    <property type="entry name" value="GroES-like"/>
    <property type="match status" value="1"/>
</dbReference>
<sequence length="352" mass="38305">METQRRIVFQSSKDTFLDAYEVEENVKVESPQNNDVLVRVKACVLNKNDTKLLQEFKIIGKETIPVGTEMSGIVTQVGPDVSRVSVGDEVVGMLSPDSPDCACTTFCTISEYNIVKKPSKVNFADAACCVGDGIKAYTALHYQANICGGETVLVMNGASGAGVMAIQLGQSWGAKVITTAHSEEEKLFLEGFRPEIGKIIDFANVKVSLLDICLEETGGTGVDCIIDNGVQQFSEEFSDQANNINLPSKHDLILSLAVGGKWITTQCDLQLDPPHSKILYLKGATVSFLFKDTWILAKGQQGRFLHILTDLLDKVETGTLKPMVHHTVNFEDACTALSNLHQFTVGNVVLVM</sequence>
<dbReference type="InterPro" id="IPR036291">
    <property type="entry name" value="NAD(P)-bd_dom_sf"/>
</dbReference>
<dbReference type="InterPro" id="IPR011032">
    <property type="entry name" value="GroES-like_sf"/>
</dbReference>
<dbReference type="InterPro" id="IPR042633">
    <property type="entry name" value="CRYZL1"/>
</dbReference>
<dbReference type="GO" id="GO:0016491">
    <property type="term" value="F:oxidoreductase activity"/>
    <property type="evidence" value="ECO:0007669"/>
    <property type="project" value="InterPro"/>
</dbReference>
<protein>
    <submittedName>
        <fullName evidence="1">Quinone oxidoreductase 1</fullName>
    </submittedName>
</protein>
<dbReference type="AlphaFoldDB" id="A0A7D9HGL9"/>
<dbReference type="EMBL" id="CACRXK020000677">
    <property type="protein sequence ID" value="CAB3983937.1"/>
    <property type="molecule type" value="Genomic_DNA"/>
</dbReference>
<dbReference type="SUPFAM" id="SSF51735">
    <property type="entry name" value="NAD(P)-binding Rossmann-fold domains"/>
    <property type="match status" value="1"/>
</dbReference>
<dbReference type="PANTHER" id="PTHR44461">
    <property type="entry name" value="QUINONE OXIDOREDUCTASE-LIKE PROTEIN 1"/>
    <property type="match status" value="1"/>
</dbReference>
<dbReference type="PANTHER" id="PTHR44461:SF1">
    <property type="entry name" value="QUINONE OXIDOREDUCTASE-LIKE PROTEIN 1"/>
    <property type="match status" value="1"/>
</dbReference>
<dbReference type="SMART" id="SM00829">
    <property type="entry name" value="PKS_ER"/>
    <property type="match status" value="1"/>
</dbReference>
<dbReference type="InterPro" id="IPR013154">
    <property type="entry name" value="ADH-like_N"/>
</dbReference>
<accession>A0A7D9HGL9</accession>
<keyword evidence="2" id="KW-1185">Reference proteome</keyword>
<dbReference type="Proteomes" id="UP001152795">
    <property type="component" value="Unassembled WGS sequence"/>
</dbReference>
<name>A0A7D9HGL9_PARCT</name>
<dbReference type="OrthoDB" id="3509362at2759"/>
<evidence type="ECO:0000313" key="2">
    <source>
        <dbReference type="Proteomes" id="UP001152795"/>
    </source>
</evidence>